<keyword evidence="1" id="KW-0129">CBS domain</keyword>
<evidence type="ECO:0000259" key="2">
    <source>
        <dbReference type="PROSITE" id="PS51371"/>
    </source>
</evidence>
<evidence type="ECO:0000256" key="1">
    <source>
        <dbReference type="PROSITE-ProRule" id="PRU00703"/>
    </source>
</evidence>
<dbReference type="InterPro" id="IPR046342">
    <property type="entry name" value="CBS_dom_sf"/>
</dbReference>
<dbReference type="SUPFAM" id="SSF54631">
    <property type="entry name" value="CBS-domain pair"/>
    <property type="match status" value="1"/>
</dbReference>
<protein>
    <recommendedName>
        <fullName evidence="2">CBS domain-containing protein</fullName>
    </recommendedName>
</protein>
<comment type="caution">
    <text evidence="3">The sequence shown here is derived from an EMBL/GenBank/DDBJ whole genome shotgun (WGS) entry which is preliminary data.</text>
</comment>
<reference evidence="3 4" key="1">
    <citation type="journal article" date="2017" name="Int. J. Syst. Evol. Microbiol.">
        <title>Mycobacterium talmoniae sp. nov., a slowly growing mycobacterium isolated from human respiratory samples.</title>
        <authorList>
            <person name="Davidson R.M."/>
            <person name="DeGroote M.A."/>
            <person name="Marola J.L."/>
            <person name="Buss S."/>
            <person name="Jones V."/>
            <person name="McNeil M.R."/>
            <person name="Freifeld A.G."/>
            <person name="Elaine Epperson L."/>
            <person name="Hasan N.A."/>
            <person name="Jackson M."/>
            <person name="Iwen P.C."/>
            <person name="Salfinger M."/>
            <person name="Strong M."/>
        </authorList>
    </citation>
    <scope>NUCLEOTIDE SEQUENCE [LARGE SCALE GENOMIC DNA]</scope>
    <source>
        <strain evidence="3 4">ATCC BAA-2683</strain>
    </source>
</reference>
<sequence length="107" mass="12223">MERALAETGYSRFPVVDPDGRFVGYLHIKDLLALGDDPDAVLDLAAVRPLPQLPVSLPVPDALSRCGAARATWRWRPPRPARWWRWSPWKTWSRTWSARCETEPTVS</sequence>
<dbReference type="AlphaFoldDB" id="A0A2S8BG68"/>
<name>A0A2S8BG68_9MYCO</name>
<evidence type="ECO:0000313" key="3">
    <source>
        <dbReference type="EMBL" id="PQM45664.1"/>
    </source>
</evidence>
<proteinExistence type="predicted"/>
<organism evidence="3 4">
    <name type="scientific">Mycobacterium talmoniae</name>
    <dbReference type="NCBI Taxonomy" id="1858794"/>
    <lineage>
        <taxon>Bacteria</taxon>
        <taxon>Bacillati</taxon>
        <taxon>Actinomycetota</taxon>
        <taxon>Actinomycetes</taxon>
        <taxon>Mycobacteriales</taxon>
        <taxon>Mycobacteriaceae</taxon>
        <taxon>Mycobacterium</taxon>
    </lineage>
</organism>
<dbReference type="InterPro" id="IPR000644">
    <property type="entry name" value="CBS_dom"/>
</dbReference>
<evidence type="ECO:0000313" key="4">
    <source>
        <dbReference type="Proteomes" id="UP000238296"/>
    </source>
</evidence>
<dbReference type="Pfam" id="PF00571">
    <property type="entry name" value="CBS"/>
    <property type="match status" value="1"/>
</dbReference>
<dbReference type="Proteomes" id="UP000238296">
    <property type="component" value="Unassembled WGS sequence"/>
</dbReference>
<gene>
    <name evidence="3" type="ORF">C1Y40_04172</name>
</gene>
<feature type="domain" description="CBS" evidence="2">
    <location>
        <begin position="1"/>
        <end position="41"/>
    </location>
</feature>
<dbReference type="EMBL" id="PPEA01000604">
    <property type="protein sequence ID" value="PQM45664.1"/>
    <property type="molecule type" value="Genomic_DNA"/>
</dbReference>
<dbReference type="Gene3D" id="3.90.1280.20">
    <property type="match status" value="1"/>
</dbReference>
<accession>A0A2S8BG68</accession>
<dbReference type="PROSITE" id="PS51371">
    <property type="entry name" value="CBS"/>
    <property type="match status" value="1"/>
</dbReference>